<dbReference type="InterPro" id="IPR010095">
    <property type="entry name" value="Cas12f1-like_TNB"/>
</dbReference>
<organism evidence="3 4">
    <name type="scientific">Candidatus Marsarchaeota G2 archaeon OSP_D</name>
    <dbReference type="NCBI Taxonomy" id="1978157"/>
    <lineage>
        <taxon>Archaea</taxon>
        <taxon>Candidatus Marsarchaeota</taxon>
        <taxon>Candidatus Marsarchaeota group 2</taxon>
    </lineage>
</organism>
<protein>
    <recommendedName>
        <fullName evidence="2">Cas12f1-like TNB domain-containing protein</fullName>
    </recommendedName>
</protein>
<evidence type="ECO:0000259" key="2">
    <source>
        <dbReference type="Pfam" id="PF07282"/>
    </source>
</evidence>
<evidence type="ECO:0000256" key="1">
    <source>
        <dbReference type="ARBA" id="ARBA00023125"/>
    </source>
</evidence>
<dbReference type="AlphaFoldDB" id="A0A2R6A6P5"/>
<accession>A0A2R6A6P5</accession>
<keyword evidence="1" id="KW-0238">DNA-binding</keyword>
<name>A0A2R6A6P5_9ARCH</name>
<dbReference type="EMBL" id="NEXE01000395">
    <property type="protein sequence ID" value="PSN82007.1"/>
    <property type="molecule type" value="Genomic_DNA"/>
</dbReference>
<evidence type="ECO:0000313" key="4">
    <source>
        <dbReference type="Proteomes" id="UP000240322"/>
    </source>
</evidence>
<sequence length="43" mass="4984">MRLKRLGTFPESTSHKCGYVTHVEGREVRCPNCGMVYNRDLNQ</sequence>
<gene>
    <name evidence="3" type="ORF">B9Q03_14700</name>
</gene>
<comment type="caution">
    <text evidence="3">The sequence shown here is derived from an EMBL/GenBank/DDBJ whole genome shotgun (WGS) entry which is preliminary data.</text>
</comment>
<dbReference type="Proteomes" id="UP000240322">
    <property type="component" value="Unassembled WGS sequence"/>
</dbReference>
<dbReference type="GO" id="GO:0003677">
    <property type="term" value="F:DNA binding"/>
    <property type="evidence" value="ECO:0007669"/>
    <property type="project" value="UniProtKB-KW"/>
</dbReference>
<evidence type="ECO:0000313" key="3">
    <source>
        <dbReference type="EMBL" id="PSN82007.1"/>
    </source>
</evidence>
<reference evidence="3 4" key="1">
    <citation type="submission" date="2017-04" db="EMBL/GenBank/DDBJ databases">
        <title>Novel microbial lineages endemic to geothermal iron-oxide mats fill important gaps in the evolutionary history of Archaea.</title>
        <authorList>
            <person name="Jay Z.J."/>
            <person name="Beam J.P."/>
            <person name="Dlakic M."/>
            <person name="Rusch D.B."/>
            <person name="Kozubal M.A."/>
            <person name="Inskeep W.P."/>
        </authorList>
    </citation>
    <scope>NUCLEOTIDE SEQUENCE [LARGE SCALE GENOMIC DNA]</scope>
    <source>
        <strain evidence="3">OSP_D</strain>
    </source>
</reference>
<dbReference type="Pfam" id="PF07282">
    <property type="entry name" value="Cas12f1-like_TNB"/>
    <property type="match status" value="1"/>
</dbReference>
<proteinExistence type="predicted"/>
<feature type="domain" description="Cas12f1-like TNB" evidence="2">
    <location>
        <begin position="13"/>
        <end position="42"/>
    </location>
</feature>